<evidence type="ECO:0000313" key="3">
    <source>
        <dbReference type="Proteomes" id="UP000694557"/>
    </source>
</evidence>
<dbReference type="Gene3D" id="1.10.600.10">
    <property type="entry name" value="Farnesyl Diphosphate Synthase"/>
    <property type="match status" value="1"/>
</dbReference>
<reference evidence="2" key="2">
    <citation type="submission" date="2025-09" db="UniProtKB">
        <authorList>
            <consortium name="Ensembl"/>
        </authorList>
    </citation>
    <scope>IDENTIFICATION</scope>
</reference>
<name>A0A8C7F4E0_ONCKI</name>
<dbReference type="InterPro" id="IPR008949">
    <property type="entry name" value="Isoprenoid_synthase_dom_sf"/>
</dbReference>
<accession>A0A8C7F4E0</accession>
<dbReference type="CDD" id="cd00867">
    <property type="entry name" value="Trans_IPPS"/>
    <property type="match status" value="1"/>
</dbReference>
<organism evidence="2 3">
    <name type="scientific">Oncorhynchus kisutch</name>
    <name type="common">Coho salmon</name>
    <name type="synonym">Salmo kisutch</name>
    <dbReference type="NCBI Taxonomy" id="8019"/>
    <lineage>
        <taxon>Eukaryota</taxon>
        <taxon>Metazoa</taxon>
        <taxon>Chordata</taxon>
        <taxon>Craniata</taxon>
        <taxon>Vertebrata</taxon>
        <taxon>Euteleostomi</taxon>
        <taxon>Actinopterygii</taxon>
        <taxon>Neopterygii</taxon>
        <taxon>Teleostei</taxon>
        <taxon>Protacanthopterygii</taxon>
        <taxon>Salmoniformes</taxon>
        <taxon>Salmonidae</taxon>
        <taxon>Salmoninae</taxon>
        <taxon>Oncorhynchus</taxon>
    </lineage>
</organism>
<dbReference type="GO" id="GO:1990234">
    <property type="term" value="C:transferase complex"/>
    <property type="evidence" value="ECO:0007669"/>
    <property type="project" value="TreeGrafter"/>
</dbReference>
<protein>
    <submittedName>
        <fullName evidence="2">Prenyl (decaprenyl) diphosphate synthase, subunit 2</fullName>
    </submittedName>
</protein>
<dbReference type="Proteomes" id="UP000694557">
    <property type="component" value="Unassembled WGS sequence"/>
</dbReference>
<dbReference type="Pfam" id="PF00348">
    <property type="entry name" value="polyprenyl_synt"/>
    <property type="match status" value="1"/>
</dbReference>
<dbReference type="SUPFAM" id="SSF48576">
    <property type="entry name" value="Terpenoid synthases"/>
    <property type="match status" value="1"/>
</dbReference>
<reference evidence="2" key="1">
    <citation type="submission" date="2025-08" db="UniProtKB">
        <authorList>
            <consortium name="Ensembl"/>
        </authorList>
    </citation>
    <scope>IDENTIFICATION</scope>
</reference>
<keyword evidence="3" id="KW-1185">Reference proteome</keyword>
<dbReference type="PANTHER" id="PTHR12001">
    <property type="entry name" value="GERANYLGERANYL PYROPHOSPHATE SYNTHASE"/>
    <property type="match status" value="1"/>
</dbReference>
<proteinExistence type="inferred from homology"/>
<dbReference type="KEGG" id="oki:109904165"/>
<dbReference type="InterPro" id="IPR000092">
    <property type="entry name" value="Polyprenyl_synt"/>
</dbReference>
<keyword evidence="1" id="KW-0808">Transferase</keyword>
<dbReference type="PANTHER" id="PTHR12001:SF55">
    <property type="entry name" value="ALL TRANS-POLYPRENYL-DIPHOSPHATE SYNTHASE PDSS2"/>
    <property type="match status" value="1"/>
</dbReference>
<dbReference type="AlphaFoldDB" id="A0A8C7F4E0"/>
<sequence length="388" mass="42994">MTVIWFRLSCISLLNRGQRNISIFSNATPSNLNKVVSDAEKIVGYPTSFVSLRCLLSDELSNVAMHVRKLVGTKHPLLSTARGLIYDSRNNLQMRGLVVLLMSKAAGPSQPSQHTASDHLPQDMVSGIYPSQRNLAEVTELIYTAFLVHRGIINLKEWTNSDGPLKDMQFGNKMSVLSGDFLLANACTGLAQLNNTKVVELISSAIGDLVQGIYHEIHNSLEDNSLTDEINMVTWEEQTFLSHGALLAKSCQAAMELAKHDKDAQGLAYKYGKHLSLGHKLNSDLQLFVKSSCSADPVTFSFNSAPVVFHRQIVGQERWCHQLQQAKTIGRQMDYTKLRSTIKLEKGVTSTIDLCRYHGNKALESIQCFPSSEARSALENIARAVTKF</sequence>
<comment type="similarity">
    <text evidence="1">Belongs to the FPP/GGPP synthase family.</text>
</comment>
<dbReference type="GO" id="GO:0008299">
    <property type="term" value="P:isoprenoid biosynthetic process"/>
    <property type="evidence" value="ECO:0007669"/>
    <property type="project" value="InterPro"/>
</dbReference>
<evidence type="ECO:0000313" key="2">
    <source>
        <dbReference type="Ensembl" id="ENSOKIP00005012888.1"/>
    </source>
</evidence>
<dbReference type="GO" id="GO:0006744">
    <property type="term" value="P:ubiquinone biosynthetic process"/>
    <property type="evidence" value="ECO:0007669"/>
    <property type="project" value="TreeGrafter"/>
</dbReference>
<dbReference type="Ensembl" id="ENSOKIT00005013755.1">
    <property type="protein sequence ID" value="ENSOKIP00005012888.1"/>
    <property type="gene ID" value="ENSOKIG00005005789.1"/>
</dbReference>
<gene>
    <name evidence="2" type="primary">PDSS2</name>
    <name evidence="2" type="synonym">LOC109904165</name>
</gene>
<dbReference type="GO" id="GO:0005739">
    <property type="term" value="C:mitochondrion"/>
    <property type="evidence" value="ECO:0007669"/>
    <property type="project" value="TreeGrafter"/>
</dbReference>
<dbReference type="GO" id="GO:0004659">
    <property type="term" value="F:prenyltransferase activity"/>
    <property type="evidence" value="ECO:0007669"/>
    <property type="project" value="InterPro"/>
</dbReference>
<evidence type="ECO:0000256" key="1">
    <source>
        <dbReference type="RuleBase" id="RU004466"/>
    </source>
</evidence>
<dbReference type="GeneTree" id="ENSGT00940000153498"/>